<evidence type="ECO:0000313" key="2">
    <source>
        <dbReference type="EMBL" id="MDP0589795.1"/>
    </source>
</evidence>
<reference evidence="2 3" key="1">
    <citation type="journal article" date="2023" name="bioRxiv">
        <title>An intranuclear bacterial parasite of deep-sea mussels expresses apoptosis inhibitors acquired from its host.</title>
        <authorList>
            <person name="Gonzalez Porras M.A."/>
            <person name="Assie A."/>
            <person name="Tietjen M."/>
            <person name="Violette M."/>
            <person name="Kleiner M."/>
            <person name="Gruber-Vodicka H."/>
            <person name="Dubilier N."/>
            <person name="Leisch N."/>
        </authorList>
    </citation>
    <scope>NUCLEOTIDE SEQUENCE [LARGE SCALE GENOMIC DNA]</scope>
    <source>
        <strain evidence="2">IAP13</strain>
    </source>
</reference>
<sequence>MKIKSFFNRLHANTASIKQATQDIFSFSLLRKVTTHPGKATRMSDPDLDIHEKNRPINSRSHKKDDTSSLHSLINKDDSHLSLSKDDDSFCIPSKHKITVDCFNDLLTCLSTVPINTDILQQYCEILLPDPTNETMINDCSRALLQALKEKASLNSSPLNLKSHTLYLEQRNTMETLSNMIVKLIKTPGMSETVERMKTILLTITNQASLCELELMKENVFDTILKENSAQDNKDNFKKSETIIKLIGDTENTERQFNADLFRGGITYNLLDKDGSTLSSIQKKDNDDIAATDANSQKKHYAKLNTTLLDQLKKFAETYPEDQSEFIYRFIVSMTAQGAYAPSTSLLFKKIHEHQSSIGNNEGLYMFQTSQKNRTFNVEIKQLDNDNIRISVSALFQIKATDAEGINDAIDEIKSVNTEMVCEYDCSPKSMLNEDRIKLQHITIQDK</sequence>
<evidence type="ECO:0000313" key="3">
    <source>
        <dbReference type="Proteomes" id="UP001178148"/>
    </source>
</evidence>
<dbReference type="EMBL" id="JASXSV010000021">
    <property type="protein sequence ID" value="MDP0589795.1"/>
    <property type="molecule type" value="Genomic_DNA"/>
</dbReference>
<proteinExistence type="predicted"/>
<name>A0AA90NN19_9GAMM</name>
<evidence type="ECO:0000256" key="1">
    <source>
        <dbReference type="SAM" id="MobiDB-lite"/>
    </source>
</evidence>
<protein>
    <submittedName>
        <fullName evidence="2">Uncharacterized protein</fullName>
    </submittedName>
</protein>
<feature type="region of interest" description="Disordered" evidence="1">
    <location>
        <begin position="37"/>
        <end position="70"/>
    </location>
</feature>
<keyword evidence="3" id="KW-1185">Reference proteome</keyword>
<gene>
    <name evidence="2" type="ORF">QS748_11635</name>
</gene>
<feature type="compositionally biased region" description="Basic and acidic residues" evidence="1">
    <location>
        <begin position="42"/>
        <end position="55"/>
    </location>
</feature>
<organism evidence="2 3">
    <name type="scientific">Candidatus Endonucleibacter bathymodioli</name>
    <dbReference type="NCBI Taxonomy" id="539814"/>
    <lineage>
        <taxon>Bacteria</taxon>
        <taxon>Pseudomonadati</taxon>
        <taxon>Pseudomonadota</taxon>
        <taxon>Gammaproteobacteria</taxon>
        <taxon>Oceanospirillales</taxon>
        <taxon>Endozoicomonadaceae</taxon>
        <taxon>Candidatus Endonucleibacter</taxon>
    </lineage>
</organism>
<comment type="caution">
    <text evidence="2">The sequence shown here is derived from an EMBL/GenBank/DDBJ whole genome shotgun (WGS) entry which is preliminary data.</text>
</comment>
<dbReference type="AlphaFoldDB" id="A0AA90NN19"/>
<dbReference type="Proteomes" id="UP001178148">
    <property type="component" value="Unassembled WGS sequence"/>
</dbReference>
<accession>A0AA90NN19</accession>